<evidence type="ECO:0000259" key="10">
    <source>
        <dbReference type="PROSITE" id="PS50073"/>
    </source>
</evidence>
<organism evidence="11 12">
    <name type="scientific">Pleurotus ostreatus (strain PC15)</name>
    <name type="common">Oyster mushroom</name>
    <dbReference type="NCBI Taxonomy" id="1137138"/>
    <lineage>
        <taxon>Eukaryota</taxon>
        <taxon>Fungi</taxon>
        <taxon>Dikarya</taxon>
        <taxon>Basidiomycota</taxon>
        <taxon>Agaricomycotina</taxon>
        <taxon>Agaricomycetes</taxon>
        <taxon>Agaricomycetidae</taxon>
        <taxon>Agaricales</taxon>
        <taxon>Pleurotineae</taxon>
        <taxon>Pleurotaceae</taxon>
        <taxon>Pleurotus</taxon>
    </lineage>
</organism>
<dbReference type="InterPro" id="IPR036395">
    <property type="entry name" value="Cu_fist_DNA-bd_dom_sf"/>
</dbReference>
<dbReference type="PRINTS" id="PR00617">
    <property type="entry name" value="COPPERFIST"/>
</dbReference>
<keyword evidence="6" id="KW-0804">Transcription</keyword>
<evidence type="ECO:0000256" key="1">
    <source>
        <dbReference type="ARBA" id="ARBA00004123"/>
    </source>
</evidence>
<evidence type="ECO:0000256" key="8">
    <source>
        <dbReference type="SAM" id="MobiDB-lite"/>
    </source>
</evidence>
<dbReference type="SUPFAM" id="SSF57879">
    <property type="entry name" value="Zinc domain conserved in yeast copper-regulated transcription factors"/>
    <property type="match status" value="1"/>
</dbReference>
<gene>
    <name evidence="11" type="ORF">PLEOSDRAFT_1074679</name>
</gene>
<keyword evidence="9" id="KW-0732">Signal</keyword>
<keyword evidence="2" id="KW-0479">Metal-binding</keyword>
<feature type="chain" id="PRO_5001646057" description="Copper-fist domain-containing protein" evidence="9">
    <location>
        <begin position="27"/>
        <end position="354"/>
    </location>
</feature>
<dbReference type="HOGENOM" id="CLU_025811_1_0_1"/>
<dbReference type="InParanoid" id="A0A067NTA6"/>
<name>A0A067NTA6_PLEO1</name>
<dbReference type="GO" id="GO:0006879">
    <property type="term" value="P:intracellular iron ion homeostasis"/>
    <property type="evidence" value="ECO:0007669"/>
    <property type="project" value="TreeGrafter"/>
</dbReference>
<dbReference type="GO" id="GO:0005507">
    <property type="term" value="F:copper ion binding"/>
    <property type="evidence" value="ECO:0007669"/>
    <property type="project" value="InterPro"/>
</dbReference>
<comment type="subcellular location">
    <subcellularLocation>
        <location evidence="1">Nucleus</location>
    </subcellularLocation>
</comment>
<keyword evidence="7" id="KW-0539">Nucleus</keyword>
<accession>A0A067NTA6</accession>
<dbReference type="InterPro" id="IPR051763">
    <property type="entry name" value="Copper_Homeo_Regul"/>
</dbReference>
<dbReference type="GO" id="GO:0000981">
    <property type="term" value="F:DNA-binding transcription factor activity, RNA polymerase II-specific"/>
    <property type="evidence" value="ECO:0007669"/>
    <property type="project" value="TreeGrafter"/>
</dbReference>
<feature type="region of interest" description="Disordered" evidence="8">
    <location>
        <begin position="102"/>
        <end position="139"/>
    </location>
</feature>
<evidence type="ECO:0000256" key="7">
    <source>
        <dbReference type="ARBA" id="ARBA00023242"/>
    </source>
</evidence>
<evidence type="ECO:0000313" key="12">
    <source>
        <dbReference type="Proteomes" id="UP000027073"/>
    </source>
</evidence>
<dbReference type="VEuPathDB" id="FungiDB:PLEOSDRAFT_1074679"/>
<dbReference type="OrthoDB" id="5600085at2759"/>
<dbReference type="PANTHER" id="PTHR28088:SF5">
    <property type="entry name" value="TRANSCRIPTIONAL ACTIVATOR HAA1-RELATED"/>
    <property type="match status" value="1"/>
</dbReference>
<sequence length="354" mass="37052">MYLLFFLSVSLSAACYISPLVHPSLATESCIKGHRSSSCTHPDRPLFEVKKKGRPVSQCEKCRELRQSRRVHSKCTCNDKATPTEPPEPNLLTLARVAAMRRPGDTADGGPSSTSGKRQGIPKRIASRPSTPPALGHKRVKSVISDIQPRLELPPIFSPLPSTPFPTSLPSFPTMPPLSAVASLAGSGCTCGLTCACPDCEEHPGPQASGDCCGKSCNHCVDPTLIALPGSSSPSGKSIIDQFFARAASLPQPPSSRRFGNSAMLDTMNTTVYPSTAHGADERGVAFGLVNLPKLECCGGNCGCPNGLCGCGQACNGSSADNTQPIPRDEAASSNAPAKTPEPVKPIRSCCAGR</sequence>
<evidence type="ECO:0000256" key="3">
    <source>
        <dbReference type="ARBA" id="ARBA00022833"/>
    </source>
</evidence>
<dbReference type="AlphaFoldDB" id="A0A067NTA6"/>
<evidence type="ECO:0000313" key="11">
    <source>
        <dbReference type="EMBL" id="KDQ30255.1"/>
    </source>
</evidence>
<keyword evidence="4" id="KW-0186">Copper</keyword>
<dbReference type="SMART" id="SM00412">
    <property type="entry name" value="Cu_FIST"/>
    <property type="match status" value="1"/>
</dbReference>
<evidence type="ECO:0000256" key="9">
    <source>
        <dbReference type="SAM" id="SignalP"/>
    </source>
</evidence>
<dbReference type="FunFam" id="3.90.430.10:FF:000001">
    <property type="entry name" value="Copper fist DNA-binding protein"/>
    <property type="match status" value="1"/>
</dbReference>
<evidence type="ECO:0000256" key="4">
    <source>
        <dbReference type="ARBA" id="ARBA00023008"/>
    </source>
</evidence>
<dbReference type="Gene3D" id="3.90.430.10">
    <property type="entry name" value="Copper fist DNA-binding domain"/>
    <property type="match status" value="1"/>
</dbReference>
<feature type="signal peptide" evidence="9">
    <location>
        <begin position="1"/>
        <end position="26"/>
    </location>
</feature>
<proteinExistence type="predicted"/>
<reference evidence="12" key="1">
    <citation type="journal article" date="2014" name="Proc. Natl. Acad. Sci. U.S.A.">
        <title>Extensive sampling of basidiomycete genomes demonstrates inadequacy of the white-rot/brown-rot paradigm for wood decay fungi.</title>
        <authorList>
            <person name="Riley R."/>
            <person name="Salamov A.A."/>
            <person name="Brown D.W."/>
            <person name="Nagy L.G."/>
            <person name="Floudas D."/>
            <person name="Held B.W."/>
            <person name="Levasseur A."/>
            <person name="Lombard V."/>
            <person name="Morin E."/>
            <person name="Otillar R."/>
            <person name="Lindquist E.A."/>
            <person name="Sun H."/>
            <person name="LaButti K.M."/>
            <person name="Schmutz J."/>
            <person name="Jabbour D."/>
            <person name="Luo H."/>
            <person name="Baker S.E."/>
            <person name="Pisabarro A.G."/>
            <person name="Walton J.D."/>
            <person name="Blanchette R.A."/>
            <person name="Henrissat B."/>
            <person name="Martin F."/>
            <person name="Cullen D."/>
            <person name="Hibbett D.S."/>
            <person name="Grigoriev I.V."/>
        </authorList>
    </citation>
    <scope>NUCLEOTIDE SEQUENCE [LARGE SCALE GENOMIC DNA]</scope>
    <source>
        <strain evidence="12">PC15</strain>
    </source>
</reference>
<dbReference type="STRING" id="1137138.A0A067NTA6"/>
<dbReference type="EMBL" id="KL198006">
    <property type="protein sequence ID" value="KDQ30255.1"/>
    <property type="molecule type" value="Genomic_DNA"/>
</dbReference>
<feature type="region of interest" description="Disordered" evidence="8">
    <location>
        <begin position="326"/>
        <end position="354"/>
    </location>
</feature>
<dbReference type="Proteomes" id="UP000027073">
    <property type="component" value="Unassembled WGS sequence"/>
</dbReference>
<evidence type="ECO:0000256" key="6">
    <source>
        <dbReference type="ARBA" id="ARBA00023163"/>
    </source>
</evidence>
<dbReference type="SMART" id="SM01090">
    <property type="entry name" value="Copper-fist"/>
    <property type="match status" value="1"/>
</dbReference>
<keyword evidence="5" id="KW-0805">Transcription regulation</keyword>
<dbReference type="GO" id="GO:0006878">
    <property type="term" value="P:intracellular copper ion homeostasis"/>
    <property type="evidence" value="ECO:0007669"/>
    <property type="project" value="TreeGrafter"/>
</dbReference>
<dbReference type="Pfam" id="PF00649">
    <property type="entry name" value="Copper-fist"/>
    <property type="match status" value="1"/>
</dbReference>
<dbReference type="PANTHER" id="PTHR28088">
    <property type="entry name" value="TRANSCRIPTIONAL ACTIVATOR HAA1-RELATED"/>
    <property type="match status" value="1"/>
</dbReference>
<dbReference type="GO" id="GO:0045944">
    <property type="term" value="P:positive regulation of transcription by RNA polymerase II"/>
    <property type="evidence" value="ECO:0007669"/>
    <property type="project" value="TreeGrafter"/>
</dbReference>
<evidence type="ECO:0000256" key="5">
    <source>
        <dbReference type="ARBA" id="ARBA00023015"/>
    </source>
</evidence>
<dbReference type="PROSITE" id="PS50073">
    <property type="entry name" value="COPPER_FIST_2"/>
    <property type="match status" value="1"/>
</dbReference>
<evidence type="ECO:0000256" key="2">
    <source>
        <dbReference type="ARBA" id="ARBA00022723"/>
    </source>
</evidence>
<dbReference type="GO" id="GO:0005634">
    <property type="term" value="C:nucleus"/>
    <property type="evidence" value="ECO:0007669"/>
    <property type="project" value="UniProtKB-SubCell"/>
</dbReference>
<dbReference type="InterPro" id="IPR001083">
    <property type="entry name" value="Cu_fist_DNA-bd_dom"/>
</dbReference>
<dbReference type="GO" id="GO:0000978">
    <property type="term" value="F:RNA polymerase II cis-regulatory region sequence-specific DNA binding"/>
    <property type="evidence" value="ECO:0007669"/>
    <property type="project" value="TreeGrafter"/>
</dbReference>
<protein>
    <recommendedName>
        <fullName evidence="10">Copper-fist domain-containing protein</fullName>
    </recommendedName>
</protein>
<feature type="domain" description="Copper-fist" evidence="10">
    <location>
        <begin position="25"/>
        <end position="56"/>
    </location>
</feature>
<keyword evidence="3" id="KW-0862">Zinc</keyword>